<organism evidence="2 3">
    <name type="scientific">Thelohanellus kitauei</name>
    <name type="common">Myxosporean</name>
    <dbReference type="NCBI Taxonomy" id="669202"/>
    <lineage>
        <taxon>Eukaryota</taxon>
        <taxon>Metazoa</taxon>
        <taxon>Cnidaria</taxon>
        <taxon>Myxozoa</taxon>
        <taxon>Myxosporea</taxon>
        <taxon>Bivalvulida</taxon>
        <taxon>Platysporina</taxon>
        <taxon>Myxobolidae</taxon>
        <taxon>Thelohanellus</taxon>
    </lineage>
</organism>
<dbReference type="Pfam" id="PF13358">
    <property type="entry name" value="DDE_3"/>
    <property type="match status" value="1"/>
</dbReference>
<evidence type="ECO:0000259" key="1">
    <source>
        <dbReference type="Pfam" id="PF13358"/>
    </source>
</evidence>
<accession>A0A0C2MTX0</accession>
<evidence type="ECO:0000313" key="3">
    <source>
        <dbReference type="Proteomes" id="UP000031668"/>
    </source>
</evidence>
<name>A0A0C2MTX0_THEKT</name>
<dbReference type="Gene3D" id="3.30.420.10">
    <property type="entry name" value="Ribonuclease H-like superfamily/Ribonuclease H"/>
    <property type="match status" value="1"/>
</dbReference>
<protein>
    <recommendedName>
        <fullName evidence="1">Tc1-like transposase DDE domain-containing protein</fullName>
    </recommendedName>
</protein>
<dbReference type="OrthoDB" id="8939043at2759"/>
<dbReference type="Proteomes" id="UP000031668">
    <property type="component" value="Unassembled WGS sequence"/>
</dbReference>
<dbReference type="GO" id="GO:0003676">
    <property type="term" value="F:nucleic acid binding"/>
    <property type="evidence" value="ECO:0007669"/>
    <property type="project" value="InterPro"/>
</dbReference>
<dbReference type="InterPro" id="IPR009057">
    <property type="entry name" value="Homeodomain-like_sf"/>
</dbReference>
<gene>
    <name evidence="2" type="ORF">RF11_02538</name>
</gene>
<keyword evidence="3" id="KW-1185">Reference proteome</keyword>
<dbReference type="EMBL" id="JWZT01001964">
    <property type="protein sequence ID" value="KII70776.1"/>
    <property type="molecule type" value="Genomic_DNA"/>
</dbReference>
<dbReference type="Gene3D" id="1.10.10.10">
    <property type="entry name" value="Winged helix-like DNA-binding domain superfamily/Winged helix DNA-binding domain"/>
    <property type="match status" value="1"/>
</dbReference>
<comment type="caution">
    <text evidence="2">The sequence shown here is derived from an EMBL/GenBank/DDBJ whole genome shotgun (WGS) entry which is preliminary data.</text>
</comment>
<reference evidence="2 3" key="1">
    <citation type="journal article" date="2014" name="Genome Biol. Evol.">
        <title>The genome of the myxosporean Thelohanellus kitauei shows adaptations to nutrient acquisition within its fish host.</title>
        <authorList>
            <person name="Yang Y."/>
            <person name="Xiong J."/>
            <person name="Zhou Z."/>
            <person name="Huo F."/>
            <person name="Miao W."/>
            <person name="Ran C."/>
            <person name="Liu Y."/>
            <person name="Zhang J."/>
            <person name="Feng J."/>
            <person name="Wang M."/>
            <person name="Wang M."/>
            <person name="Wang L."/>
            <person name="Yao B."/>
        </authorList>
    </citation>
    <scope>NUCLEOTIDE SEQUENCE [LARGE SCALE GENOMIC DNA]</scope>
    <source>
        <strain evidence="2">Wuqing</strain>
    </source>
</reference>
<dbReference type="SUPFAM" id="SSF46689">
    <property type="entry name" value="Homeodomain-like"/>
    <property type="match status" value="1"/>
</dbReference>
<proteinExistence type="predicted"/>
<sequence>MKLKDIYTALINQLSHLKKRPKFNSNLQGFPLIFARNMWMPNNKLSDLYRKRIVGAYQKGRKESEFSIVLVVARSTINSVIKIFNESGRIDSNKRGYIKPEKLNEDQKEIIESWIDDNASIPLKTFVSKVQEEMDISVGKSTIDRVLQRFHYSGKCVSIIPERRNNESTQNIRERYGTRYLEPLQSLKEHQFIFIDECGVNISMRTSHGRSKIGSPAIHVVPNLRSRNISICAAMNVNGMLLHKWHDRATNRNLSGNYVNELLEYIGTVKIEQTTIVMDNLSFHHCEEISQQISEAGHTTLFTSIIALHESHRGYAFEVEGRNTKYEI</sequence>
<feature type="domain" description="Tc1-like transposase DDE" evidence="1">
    <location>
        <begin position="192"/>
        <end position="302"/>
    </location>
</feature>
<dbReference type="InterPro" id="IPR036397">
    <property type="entry name" value="RNaseH_sf"/>
</dbReference>
<dbReference type="InterPro" id="IPR038717">
    <property type="entry name" value="Tc1-like_DDE_dom"/>
</dbReference>
<dbReference type="InterPro" id="IPR036388">
    <property type="entry name" value="WH-like_DNA-bd_sf"/>
</dbReference>
<dbReference type="AlphaFoldDB" id="A0A0C2MTX0"/>
<evidence type="ECO:0000313" key="2">
    <source>
        <dbReference type="EMBL" id="KII70776.1"/>
    </source>
</evidence>